<dbReference type="Proteomes" id="UP000195602">
    <property type="component" value="Unassembled WGS sequence"/>
</dbReference>
<dbReference type="EMBL" id="LYUB02000008">
    <property type="protein sequence ID" value="OVF08520.1"/>
    <property type="molecule type" value="Genomic_DNA"/>
</dbReference>
<evidence type="ECO:0000313" key="1">
    <source>
        <dbReference type="EMBL" id="OVF08520.1"/>
    </source>
</evidence>
<name>A0AA91Q0A0_CLALS</name>
<comment type="caution">
    <text evidence="1">The sequence shown here is derived from an EMBL/GenBank/DDBJ whole genome shotgun (WGS) entry which is preliminary data.</text>
</comment>
<sequence length="1022" mass="115729">MSKKKPGTQLAALLDGIVSKPPKKFSPHLISDVHAAVSSAQDIDDLLASGYFETVAWKFFHADITNNHLELVLLMVFYEYEILRTDHCFRCMVKDASKLQDLVLRSLQSTLVHAEEQSGLEAAAFLFLSVLVRFDQTVLARCKLYEKWISSVPERLFDKFLSGDTDELSILEYFLYFSIYGSLHVGEIRIKFHSLRFSCCLADVDLDSYTRASKLSEFLSTVLYGSEDGQFFPKCQLTLKNLALSSLDSVIYAPSKYDVDRENFVETLSQMNVDVLHNAASALGYSGKANSVAFLSSVIADIVLGRMSDLSSFKFTETEVFDYFEQNSVCKLSPPLSLPQNTSAEGQLNKITTDCKLEMAKKINTHLVNCLERLTITDPANENGIRGTSKYFSKISGISAAGVTANLKIKPQWSSDVKYGDRVMLLEMQKPNKYDAHTRMKKYGIFTARISRVISADEGLCVEWKYPGFETRFNAVIRLTEDFSAIEAFEEVSHEAHGACQFLMEKEEDLNTTFTMDCDCVSAEILQKVTGEKRTADEAFEHRGSKITLRNRKVNVNAFLNEQQTDILLHMLTQKRILVSGKPNSGFLEVLSSFLQVLSDNWPQEKCLIVVPNRAALRLVDSRVARFRDGAEIARIEEKKTSLLAQVGSISQLLGLEEYDFTSSIRNALMLYHCHVEPRWKDFLGQLTKTKDSIARYPFKKMEFGDETVEQMLLQVVEHYASVKRIFAELQEMEPLFLVDMQSQKNDIHLYLAKRAKYVAASVTDVAALEEKFENVVLFGAQPTSVVPILRSNAHRLCIFGASFLPTSEEKALSTIVGVRPEIARFYTSSEVIVPEQKYNPGIKYNIQNVHVPEAQMQVNVEEAKYCVYLFQYMRLLGYPHHKISICVHSPYMMRMIEEILEEQKIAPEDLPCDEKTCFRFGWPLLQSLQTAFPADYVIVSTHGAPSFREWKNAFEAARLGFYTVGSSAWGKVKSGPFELYTGGSYLRGTDDRKKAQSYVMENAQHMGEYISQMTDARCAYT</sequence>
<accession>A0AA91Q0A0</accession>
<reference evidence="1 2" key="1">
    <citation type="submission" date="2017-04" db="EMBL/GenBank/DDBJ databases">
        <title>Draft genome of the yeast Clavispora lusitaniae type strain CBS 6936.</title>
        <authorList>
            <person name="Durrens P."/>
            <person name="Klopp C."/>
            <person name="Biteau N."/>
            <person name="Fitton-Ouhabi V."/>
            <person name="Dementhon K."/>
            <person name="Accoceberry I."/>
            <person name="Sherman D.J."/>
            <person name="Noel T."/>
        </authorList>
    </citation>
    <scope>NUCLEOTIDE SEQUENCE [LARGE SCALE GENOMIC DNA]</scope>
    <source>
        <strain evidence="1 2">CBS 6936</strain>
    </source>
</reference>
<protein>
    <submittedName>
        <fullName evidence="1">Pre-mRNA-splicing factor</fullName>
    </submittedName>
</protein>
<proteinExistence type="predicted"/>
<evidence type="ECO:0000313" key="2">
    <source>
        <dbReference type="Proteomes" id="UP000195602"/>
    </source>
</evidence>
<dbReference type="AlphaFoldDB" id="A0AA91Q0A0"/>
<gene>
    <name evidence="1" type="ORF">A9F13_08g02310</name>
</gene>
<organism evidence="1 2">
    <name type="scientific">Clavispora lusitaniae</name>
    <name type="common">Candida lusitaniae</name>
    <dbReference type="NCBI Taxonomy" id="36911"/>
    <lineage>
        <taxon>Eukaryota</taxon>
        <taxon>Fungi</taxon>
        <taxon>Dikarya</taxon>
        <taxon>Ascomycota</taxon>
        <taxon>Saccharomycotina</taxon>
        <taxon>Pichiomycetes</taxon>
        <taxon>Metschnikowiaceae</taxon>
        <taxon>Clavispora</taxon>
    </lineage>
</organism>
<dbReference type="KEGG" id="clus:A9F13_08g02310"/>